<dbReference type="PANTHER" id="PTHR45926">
    <property type="entry name" value="OSJNBA0053K19.4 PROTEIN"/>
    <property type="match status" value="1"/>
</dbReference>
<dbReference type="Proteomes" id="UP001153076">
    <property type="component" value="Unassembled WGS sequence"/>
</dbReference>
<dbReference type="EMBL" id="JAKOGI010000282">
    <property type="protein sequence ID" value="KAJ8437739.1"/>
    <property type="molecule type" value="Genomic_DNA"/>
</dbReference>
<feature type="compositionally biased region" description="Polar residues" evidence="3">
    <location>
        <begin position="77"/>
        <end position="88"/>
    </location>
</feature>
<dbReference type="Pfam" id="PF17035">
    <property type="entry name" value="BET"/>
    <property type="match status" value="1"/>
</dbReference>
<dbReference type="InterPro" id="IPR027353">
    <property type="entry name" value="NET_dom"/>
</dbReference>
<sequence length="317" mass="35878">MFALTSQELQVLPFIMPKSSADLEVLYQKNRIGPDIFGFYKHEISDLLAQDADETFLPLSSKPKESVNVYPKAPENGKQTDPSEVSSLFSDSIRDGVPDFKRELLKSLLRQSVGALTEEVDEVVEPVIRARQIISFLMSKKQHLMEEGPPGRDSLAQSCKRQKISSSNAIRGLCADKNIYASNEAGDVNEGLKFLLESEDSLQLEETITRHSDELDAVLNHMQEQLEELLDTVVSKCRLMTQQEKQKLCKLIQELPPKNLDRVVEIVQAHHGKSSDTPSDEIFVELEEQVLLCTPFYPSDIIFMGWFYYDPDKAAIR</sequence>
<reference evidence="5" key="1">
    <citation type="submission" date="2022-04" db="EMBL/GenBank/DDBJ databases">
        <title>Carnegiea gigantea Genome sequencing and assembly v2.</title>
        <authorList>
            <person name="Copetti D."/>
            <person name="Sanderson M.J."/>
            <person name="Burquez A."/>
            <person name="Wojciechowski M.F."/>
        </authorList>
    </citation>
    <scope>NUCLEOTIDE SEQUENCE</scope>
    <source>
        <strain evidence="5">SGP5-SGP5p</strain>
        <tissue evidence="5">Aerial part</tissue>
    </source>
</reference>
<evidence type="ECO:0000259" key="4">
    <source>
        <dbReference type="Pfam" id="PF17035"/>
    </source>
</evidence>
<dbReference type="Gene3D" id="1.20.1270.220">
    <property type="match status" value="1"/>
</dbReference>
<keyword evidence="2" id="KW-0804">Transcription</keyword>
<dbReference type="AlphaFoldDB" id="A0A9Q1K7A1"/>
<evidence type="ECO:0000256" key="2">
    <source>
        <dbReference type="ARBA" id="ARBA00023163"/>
    </source>
</evidence>
<protein>
    <recommendedName>
        <fullName evidence="4">NET domain-containing protein</fullName>
    </recommendedName>
</protein>
<proteinExistence type="predicted"/>
<evidence type="ECO:0000313" key="6">
    <source>
        <dbReference type="Proteomes" id="UP001153076"/>
    </source>
</evidence>
<accession>A0A9Q1K7A1</accession>
<gene>
    <name evidence="5" type="ORF">Cgig2_009454</name>
</gene>
<feature type="domain" description="NET" evidence="4">
    <location>
        <begin position="240"/>
        <end position="288"/>
    </location>
</feature>
<evidence type="ECO:0000256" key="1">
    <source>
        <dbReference type="ARBA" id="ARBA00023015"/>
    </source>
</evidence>
<name>A0A9Q1K7A1_9CARY</name>
<comment type="caution">
    <text evidence="5">The sequence shown here is derived from an EMBL/GenBank/DDBJ whole genome shotgun (WGS) entry which is preliminary data.</text>
</comment>
<keyword evidence="1" id="KW-0805">Transcription regulation</keyword>
<keyword evidence="6" id="KW-1185">Reference proteome</keyword>
<dbReference type="OrthoDB" id="21449at2759"/>
<evidence type="ECO:0000313" key="5">
    <source>
        <dbReference type="EMBL" id="KAJ8437739.1"/>
    </source>
</evidence>
<dbReference type="InterPro" id="IPR038336">
    <property type="entry name" value="NET_sf"/>
</dbReference>
<organism evidence="5 6">
    <name type="scientific">Carnegiea gigantea</name>
    <dbReference type="NCBI Taxonomy" id="171969"/>
    <lineage>
        <taxon>Eukaryota</taxon>
        <taxon>Viridiplantae</taxon>
        <taxon>Streptophyta</taxon>
        <taxon>Embryophyta</taxon>
        <taxon>Tracheophyta</taxon>
        <taxon>Spermatophyta</taxon>
        <taxon>Magnoliopsida</taxon>
        <taxon>eudicotyledons</taxon>
        <taxon>Gunneridae</taxon>
        <taxon>Pentapetalae</taxon>
        <taxon>Caryophyllales</taxon>
        <taxon>Cactineae</taxon>
        <taxon>Cactaceae</taxon>
        <taxon>Cactoideae</taxon>
        <taxon>Echinocereeae</taxon>
        <taxon>Carnegiea</taxon>
    </lineage>
</organism>
<feature type="region of interest" description="Disordered" evidence="3">
    <location>
        <begin position="64"/>
        <end position="88"/>
    </location>
</feature>
<evidence type="ECO:0000256" key="3">
    <source>
        <dbReference type="SAM" id="MobiDB-lite"/>
    </source>
</evidence>